<dbReference type="Proteomes" id="UP000054988">
    <property type="component" value="Unassembled WGS sequence"/>
</dbReference>
<reference evidence="4 5" key="1">
    <citation type="submission" date="2015-12" db="EMBL/GenBank/DDBJ databases">
        <title>Draft genome sequence of Moniliophthora roreri, the causal agent of frosty pod rot of cacao.</title>
        <authorList>
            <person name="Aime M.C."/>
            <person name="Diaz-Valderrama J.R."/>
            <person name="Kijpornyongpan T."/>
            <person name="Phillips-Mora W."/>
        </authorList>
    </citation>
    <scope>NUCLEOTIDE SEQUENCE [LARGE SCALE GENOMIC DNA]</scope>
    <source>
        <strain evidence="4 5">MCA 2952</strain>
    </source>
</reference>
<evidence type="ECO:0000259" key="3">
    <source>
        <dbReference type="Pfam" id="PF00248"/>
    </source>
</evidence>
<dbReference type="InterPro" id="IPR050523">
    <property type="entry name" value="AKR_Detox_Biosynth"/>
</dbReference>
<dbReference type="AlphaFoldDB" id="A0A0W0F476"/>
<feature type="domain" description="NADP-dependent oxidoreductase" evidence="3">
    <location>
        <begin position="23"/>
        <end position="344"/>
    </location>
</feature>
<dbReference type="InterPro" id="IPR023210">
    <property type="entry name" value="NADP_OxRdtase_dom"/>
</dbReference>
<dbReference type="InterPro" id="IPR036812">
    <property type="entry name" value="NAD(P)_OxRdtase_dom_sf"/>
</dbReference>
<dbReference type="FunFam" id="3.20.20.100:FF:000004">
    <property type="entry name" value="Oxidoreductase, aldo/keto reductase"/>
    <property type="match status" value="1"/>
</dbReference>
<name>A0A0W0F476_MONRR</name>
<organism evidence="4 5">
    <name type="scientific">Moniliophthora roreri</name>
    <name type="common">Frosty pod rot fungus</name>
    <name type="synonym">Monilia roreri</name>
    <dbReference type="NCBI Taxonomy" id="221103"/>
    <lineage>
        <taxon>Eukaryota</taxon>
        <taxon>Fungi</taxon>
        <taxon>Dikarya</taxon>
        <taxon>Basidiomycota</taxon>
        <taxon>Agaricomycotina</taxon>
        <taxon>Agaricomycetes</taxon>
        <taxon>Agaricomycetidae</taxon>
        <taxon>Agaricales</taxon>
        <taxon>Marasmiineae</taxon>
        <taxon>Marasmiaceae</taxon>
        <taxon>Moniliophthora</taxon>
    </lineage>
</organism>
<dbReference type="EMBL" id="LATX01002350">
    <property type="protein sequence ID" value="KTB31125.1"/>
    <property type="molecule type" value="Genomic_DNA"/>
</dbReference>
<protein>
    <recommendedName>
        <fullName evidence="3">NADP-dependent oxidoreductase domain-containing protein</fullName>
    </recommendedName>
</protein>
<proteinExistence type="predicted"/>
<evidence type="ECO:0000256" key="1">
    <source>
        <dbReference type="ARBA" id="ARBA00022857"/>
    </source>
</evidence>
<keyword evidence="1" id="KW-0521">NADP</keyword>
<dbReference type="PANTHER" id="PTHR43364:SF9">
    <property type="entry name" value="OXIDOREDUCTASE"/>
    <property type="match status" value="1"/>
</dbReference>
<dbReference type="PANTHER" id="PTHR43364">
    <property type="entry name" value="NADH-SPECIFIC METHYLGLYOXAL REDUCTASE-RELATED"/>
    <property type="match status" value="1"/>
</dbReference>
<dbReference type="SUPFAM" id="SSF51430">
    <property type="entry name" value="NAD(P)-linked oxidoreductase"/>
    <property type="match status" value="1"/>
</dbReference>
<dbReference type="GO" id="GO:0016491">
    <property type="term" value="F:oxidoreductase activity"/>
    <property type="evidence" value="ECO:0007669"/>
    <property type="project" value="UniProtKB-KW"/>
</dbReference>
<dbReference type="Gene3D" id="3.20.20.100">
    <property type="entry name" value="NADP-dependent oxidoreductase domain"/>
    <property type="match status" value="1"/>
</dbReference>
<accession>A0A0W0F476</accession>
<sequence length="355" mass="40165">MSDPKQVQYRQLGISGLRVSVPILGAMSFGKTEWQPWVVEEEKSIGILKAAWDYGINTIDTANAYSNGDSERIIAKFIEKRSDSGISLQYNIPREQIIILTKAYFVVGDEPSVLAAAYMDDLLKQRQYVNQGGLSRAAIFNQVEASLKRLNTTYIDLFQIHRYDPSTPAEETMKALHDLVQNGKVRYIGASSMRAWQFAHLNEVAARNGWTRFISMQDEYSLLYREEEREMHAYCRFNGIGIIPWGPMDGGNLTRPIGASSVRSDTFSKSPWGFKPNDSDREILSRVEELAKKRSVSMARIALAWVTMKVTSPIVGTSSLKRLEDNIPDPELKLSDDEVRYLEEPYTPKAIRGHA</sequence>
<evidence type="ECO:0000313" key="5">
    <source>
        <dbReference type="Proteomes" id="UP000054988"/>
    </source>
</evidence>
<dbReference type="Pfam" id="PF00248">
    <property type="entry name" value="Aldo_ket_red"/>
    <property type="match status" value="1"/>
</dbReference>
<dbReference type="GO" id="GO:0005829">
    <property type="term" value="C:cytosol"/>
    <property type="evidence" value="ECO:0007669"/>
    <property type="project" value="UniProtKB-ARBA"/>
</dbReference>
<gene>
    <name evidence="4" type="ORF">WG66_16288</name>
</gene>
<comment type="caution">
    <text evidence="4">The sequence shown here is derived from an EMBL/GenBank/DDBJ whole genome shotgun (WGS) entry which is preliminary data.</text>
</comment>
<evidence type="ECO:0000313" key="4">
    <source>
        <dbReference type="EMBL" id="KTB31125.1"/>
    </source>
</evidence>
<dbReference type="CDD" id="cd19079">
    <property type="entry name" value="AKR_EcYajO-like"/>
    <property type="match status" value="1"/>
</dbReference>
<evidence type="ECO:0000256" key="2">
    <source>
        <dbReference type="ARBA" id="ARBA00023002"/>
    </source>
</evidence>
<dbReference type="eggNOG" id="KOG1575">
    <property type="taxonomic scope" value="Eukaryota"/>
</dbReference>
<keyword evidence="2" id="KW-0560">Oxidoreductase</keyword>